<reference evidence="8" key="1">
    <citation type="submission" date="2021-02" db="EMBL/GenBank/DDBJ databases">
        <authorList>
            <person name="Dougan E. K."/>
            <person name="Rhodes N."/>
            <person name="Thang M."/>
            <person name="Chan C."/>
        </authorList>
    </citation>
    <scope>NUCLEOTIDE SEQUENCE</scope>
</reference>
<dbReference type="PROSITE" id="PS00092">
    <property type="entry name" value="N6_MTASE"/>
    <property type="match status" value="1"/>
</dbReference>
<dbReference type="OrthoDB" id="438691at2759"/>
<feature type="repeat" description="PPR" evidence="5">
    <location>
        <begin position="281"/>
        <end position="315"/>
    </location>
</feature>
<feature type="repeat" description="PPR" evidence="5">
    <location>
        <begin position="557"/>
        <end position="591"/>
    </location>
</feature>
<dbReference type="PANTHER" id="PTHR47936:SF1">
    <property type="entry name" value="PENTATRICOPEPTIDE REPEAT-CONTAINING PROTEIN GUN1, CHLOROPLASTIC"/>
    <property type="match status" value="1"/>
</dbReference>
<keyword evidence="6" id="KW-1133">Transmembrane helix</keyword>
<keyword evidence="2" id="KW-0677">Repeat</keyword>
<protein>
    <recommendedName>
        <fullName evidence="7">RING-CH-type domain-containing protein</fullName>
    </recommendedName>
</protein>
<dbReference type="SMART" id="SM00744">
    <property type="entry name" value="RINGv"/>
    <property type="match status" value="1"/>
</dbReference>
<keyword evidence="6" id="KW-0472">Membrane</keyword>
<feature type="transmembrane region" description="Helical" evidence="6">
    <location>
        <begin position="1083"/>
        <end position="1106"/>
    </location>
</feature>
<feature type="repeat" description="PPR" evidence="5">
    <location>
        <begin position="488"/>
        <end position="522"/>
    </location>
</feature>
<name>A0A812JAF4_9DINO</name>
<dbReference type="InterPro" id="IPR002885">
    <property type="entry name" value="PPR_rpt"/>
</dbReference>
<evidence type="ECO:0000256" key="2">
    <source>
        <dbReference type="ARBA" id="ARBA00022737"/>
    </source>
</evidence>
<sequence>MLSSHQPTDIQATISGITTLGQKRAWQQALGRLCQAEGHPCAIAAWTSCITACKGGGRWQIALGLHAAMMRSGLEASVVSYGSTVSALAADAQWVWVLRALEDMASCQLQPNVVVLNSAIRSCQEWAVAIALLADLQQSLRADAISFNAAIAASADNWEVAVAILQQMQEASVLQDVVTYTGIIKACGRRIQWQAALEVLDHMQGKGVERDLHCLNCVLNACEGGDRWDASLQLLHDMILMQLRPDDTTCGTAISACGKAGRWQHALALFADMPHHSARRSVFSHTAAVSACAKVGRWDLALSIMARMQETSTTPNSVTMGAVITAFANSASWDRALSMLAECRRGLPPVALSVVCFNAAILACHHAGQWQYAIHVLGDIEPDAMPDIASQNTAMKACGSQSQWQRVIAMLEDCTRKALQSNELTYQAVLVACSTAAQWEQCVSALAGPNDFGIVSHTIAIDALRNEGGWAMALVLLEMAECRGLRLDTISCNAAMNACAGSGHWAAGLALLARMQASRIRQSVATHTSALTATAVAACWEVALMLLTEFRSGSDASTAVYNAALSAMENIGCWEHALTVLNAMESEGVQLDVLTCSSAMSACEKGMRWEHALAVLSLLVQRTLQPDAVSFNAAIEACSGAGQWPIVGELMRSALQSSGGFAIAAYDHSVQAGSSVDCFKHLVLILLLQHMVRDGSPFAFIDTHAGRGVYDLTAEVPMLKHTSKWGVQRLGEHLSSSDGVLDAFHRTQRGFQGNEGALRQYLGSPAIALHWLRPQDHGLFFELSEPTFADLERGLRGLDTSGVELRCANSYAWILDNLSDALLPPRRLIFTDPPYEPYDVSMACNLLLLEQAHEACCVVWYPLLDGVDPAPFYRRAAELTKGDALVVEFGFETSESTSLQSSGILVAHPPHGKRLPMATDAADSRTVELNDMAEGTEVQRQSSDAEAVCWICRDPDRAEPLVAPCRCRGSMRGVHASCIESWVAARTQQRMRSEMQGGDSAQPRICCDLCGEPYQAEHQPANFCECVKAHCRGCIEELRTESGLSARQVLLAIPLGAWMLFVLLAISELVAGVLLQACRRSSCWVAVSVTAVCLATLLFEMVIVLASFPCSGTPPSCTALRPFHIPATDPNSQAVVLLLWLHLWMAPLISALCGCLIRIASIGPKVAPVAWWLVGILAVPPLIPLVKHTCVTLRGCSWQQMASTCSASAQAVRHRCRECCSSRSLRLVCGLLRLISSPSLPWVHICLAVPFGIAWFCSAPPSARYWVLGTTGGLGCAAAAFAWLQLCFKGPLHDDYLCPYEASVRMHAGWLLAFVMLLYAAFSVLAEWHFLQRSKRDPVRANVAIFVVWCVWVSLVAGLAAYANCYMLLGYSQTWRRRNGRVRIGGEAVRV</sequence>
<feature type="transmembrane region" description="Helical" evidence="6">
    <location>
        <begin position="1134"/>
        <end position="1157"/>
    </location>
</feature>
<keyword evidence="9" id="KW-1185">Reference proteome</keyword>
<dbReference type="SUPFAM" id="SSF57850">
    <property type="entry name" value="RING/U-box"/>
    <property type="match status" value="1"/>
</dbReference>
<evidence type="ECO:0000256" key="4">
    <source>
        <dbReference type="ARBA" id="ARBA00022833"/>
    </source>
</evidence>
<dbReference type="GO" id="GO:0008649">
    <property type="term" value="F:rRNA methyltransferase activity"/>
    <property type="evidence" value="ECO:0007669"/>
    <property type="project" value="InterPro"/>
</dbReference>
<evidence type="ECO:0000259" key="7">
    <source>
        <dbReference type="PROSITE" id="PS51292"/>
    </source>
</evidence>
<evidence type="ECO:0000256" key="3">
    <source>
        <dbReference type="ARBA" id="ARBA00022771"/>
    </source>
</evidence>
<accession>A0A812JAF4</accession>
<feature type="transmembrane region" description="Helical" evidence="6">
    <location>
        <begin position="1306"/>
        <end position="1331"/>
    </location>
</feature>
<dbReference type="PROSITE" id="PS51375">
    <property type="entry name" value="PPR"/>
    <property type="match status" value="5"/>
</dbReference>
<feature type="transmembrane region" description="Helical" evidence="6">
    <location>
        <begin position="1240"/>
        <end position="1258"/>
    </location>
</feature>
<dbReference type="PANTHER" id="PTHR47936">
    <property type="entry name" value="PPR_LONG DOMAIN-CONTAINING PROTEIN"/>
    <property type="match status" value="1"/>
</dbReference>
<feature type="repeat" description="PPR" evidence="5">
    <location>
        <begin position="246"/>
        <end position="280"/>
    </location>
</feature>
<dbReference type="InterPro" id="IPR007473">
    <property type="entry name" value="RlmJ"/>
</dbReference>
<dbReference type="InterPro" id="IPR011016">
    <property type="entry name" value="Znf_RING-CH"/>
</dbReference>
<evidence type="ECO:0000256" key="1">
    <source>
        <dbReference type="ARBA" id="ARBA00022723"/>
    </source>
</evidence>
<dbReference type="SUPFAM" id="SSF53335">
    <property type="entry name" value="S-adenosyl-L-methionine-dependent methyltransferases"/>
    <property type="match status" value="1"/>
</dbReference>
<dbReference type="InterPro" id="IPR029063">
    <property type="entry name" value="SAM-dependent_MTases_sf"/>
</dbReference>
<feature type="transmembrane region" description="Helical" evidence="6">
    <location>
        <begin position="1169"/>
        <end position="1186"/>
    </location>
</feature>
<dbReference type="InterPro" id="IPR013083">
    <property type="entry name" value="Znf_RING/FYVE/PHD"/>
</dbReference>
<dbReference type="Gene3D" id="3.40.50.150">
    <property type="entry name" value="Vaccinia Virus protein VP39"/>
    <property type="match status" value="1"/>
</dbReference>
<dbReference type="GO" id="GO:0003676">
    <property type="term" value="F:nucleic acid binding"/>
    <property type="evidence" value="ECO:0007669"/>
    <property type="project" value="InterPro"/>
</dbReference>
<keyword evidence="1" id="KW-0479">Metal-binding</keyword>
<evidence type="ECO:0000313" key="8">
    <source>
        <dbReference type="EMBL" id="CAE7201420.1"/>
    </source>
</evidence>
<dbReference type="Pfam" id="PF12906">
    <property type="entry name" value="RINGv"/>
    <property type="match status" value="1"/>
</dbReference>
<evidence type="ECO:0000256" key="5">
    <source>
        <dbReference type="PROSITE-ProRule" id="PRU00708"/>
    </source>
</evidence>
<feature type="repeat" description="PPR" evidence="5">
    <location>
        <begin position="176"/>
        <end position="210"/>
    </location>
</feature>
<dbReference type="NCBIfam" id="TIGR00756">
    <property type="entry name" value="PPR"/>
    <property type="match status" value="3"/>
</dbReference>
<feature type="transmembrane region" description="Helical" evidence="6">
    <location>
        <begin position="1343"/>
        <end position="1369"/>
    </location>
</feature>
<dbReference type="CDD" id="cd16495">
    <property type="entry name" value="RING_CH-C4HC3_MARCH"/>
    <property type="match status" value="1"/>
</dbReference>
<dbReference type="InterPro" id="IPR002052">
    <property type="entry name" value="DNA_methylase_N6_adenine_CS"/>
</dbReference>
<dbReference type="EMBL" id="CAJNDS010000394">
    <property type="protein sequence ID" value="CAE7201420.1"/>
    <property type="molecule type" value="Genomic_DNA"/>
</dbReference>
<evidence type="ECO:0000313" key="9">
    <source>
        <dbReference type="Proteomes" id="UP000604046"/>
    </source>
</evidence>
<dbReference type="Gene3D" id="3.30.40.10">
    <property type="entry name" value="Zinc/RING finger domain, C3HC4 (zinc finger)"/>
    <property type="match status" value="1"/>
</dbReference>
<dbReference type="GO" id="GO:0008270">
    <property type="term" value="F:zinc ion binding"/>
    <property type="evidence" value="ECO:0007669"/>
    <property type="project" value="UniProtKB-KW"/>
</dbReference>
<keyword evidence="6" id="KW-0812">Transmembrane</keyword>
<gene>
    <name evidence="8" type="ORF">SNAT2548_LOCUS6031</name>
</gene>
<dbReference type="Gene3D" id="1.25.40.10">
    <property type="entry name" value="Tetratricopeptide repeat domain"/>
    <property type="match status" value="6"/>
</dbReference>
<dbReference type="PROSITE" id="PS51292">
    <property type="entry name" value="ZF_RING_CH"/>
    <property type="match status" value="1"/>
</dbReference>
<dbReference type="Pfam" id="PF13812">
    <property type="entry name" value="PPR_3"/>
    <property type="match status" value="3"/>
</dbReference>
<dbReference type="GO" id="GO:0070475">
    <property type="term" value="P:rRNA base methylation"/>
    <property type="evidence" value="ECO:0007669"/>
    <property type="project" value="InterPro"/>
</dbReference>
<dbReference type="Proteomes" id="UP000604046">
    <property type="component" value="Unassembled WGS sequence"/>
</dbReference>
<dbReference type="Pfam" id="PF04378">
    <property type="entry name" value="RsmJ"/>
    <property type="match status" value="1"/>
</dbReference>
<keyword evidence="4" id="KW-0862">Zinc</keyword>
<feature type="transmembrane region" description="Helical" evidence="6">
    <location>
        <begin position="1265"/>
        <end position="1286"/>
    </location>
</feature>
<comment type="caution">
    <text evidence="8">The sequence shown here is derived from an EMBL/GenBank/DDBJ whole genome shotgun (WGS) entry which is preliminary data.</text>
</comment>
<feature type="transmembrane region" description="Helical" evidence="6">
    <location>
        <begin position="1049"/>
        <end position="1071"/>
    </location>
</feature>
<keyword evidence="3" id="KW-0863">Zinc-finger</keyword>
<feature type="domain" description="RING-CH-type" evidence="7">
    <location>
        <begin position="941"/>
        <end position="1017"/>
    </location>
</feature>
<organism evidence="8 9">
    <name type="scientific">Symbiodinium natans</name>
    <dbReference type="NCBI Taxonomy" id="878477"/>
    <lineage>
        <taxon>Eukaryota</taxon>
        <taxon>Sar</taxon>
        <taxon>Alveolata</taxon>
        <taxon>Dinophyceae</taxon>
        <taxon>Suessiales</taxon>
        <taxon>Symbiodiniaceae</taxon>
        <taxon>Symbiodinium</taxon>
    </lineage>
</organism>
<dbReference type="InterPro" id="IPR011990">
    <property type="entry name" value="TPR-like_helical_dom_sf"/>
</dbReference>
<proteinExistence type="predicted"/>
<evidence type="ECO:0000256" key="6">
    <source>
        <dbReference type="SAM" id="Phobius"/>
    </source>
</evidence>